<keyword evidence="2" id="KW-1185">Reference proteome</keyword>
<evidence type="ECO:0000313" key="2">
    <source>
        <dbReference type="Proteomes" id="UP000324222"/>
    </source>
</evidence>
<accession>A0A5B7EKN2</accession>
<dbReference type="EMBL" id="VSRR010002895">
    <property type="protein sequence ID" value="MPC33746.1"/>
    <property type="molecule type" value="Genomic_DNA"/>
</dbReference>
<sequence>MFPEEERNIATNSIFGQLIRPHNVQQKQMIRQIEKTQQNLIMLKLLIPLTSSESKQSEGHNKLLKF</sequence>
<protein>
    <submittedName>
        <fullName evidence="1">Uncharacterized protein</fullName>
    </submittedName>
</protein>
<reference evidence="1 2" key="1">
    <citation type="submission" date="2019-05" db="EMBL/GenBank/DDBJ databases">
        <title>Another draft genome of Portunus trituberculatus and its Hox gene families provides insights of decapod evolution.</title>
        <authorList>
            <person name="Jeong J.-H."/>
            <person name="Song I."/>
            <person name="Kim S."/>
            <person name="Choi T."/>
            <person name="Kim D."/>
            <person name="Ryu S."/>
            <person name="Kim W."/>
        </authorList>
    </citation>
    <scope>NUCLEOTIDE SEQUENCE [LARGE SCALE GENOMIC DNA]</scope>
    <source>
        <tissue evidence="1">Muscle</tissue>
    </source>
</reference>
<name>A0A5B7EKN2_PORTR</name>
<dbReference type="Proteomes" id="UP000324222">
    <property type="component" value="Unassembled WGS sequence"/>
</dbReference>
<dbReference type="AlphaFoldDB" id="A0A5B7EKN2"/>
<proteinExistence type="predicted"/>
<organism evidence="1 2">
    <name type="scientific">Portunus trituberculatus</name>
    <name type="common">Swimming crab</name>
    <name type="synonym">Neptunus trituberculatus</name>
    <dbReference type="NCBI Taxonomy" id="210409"/>
    <lineage>
        <taxon>Eukaryota</taxon>
        <taxon>Metazoa</taxon>
        <taxon>Ecdysozoa</taxon>
        <taxon>Arthropoda</taxon>
        <taxon>Crustacea</taxon>
        <taxon>Multicrustacea</taxon>
        <taxon>Malacostraca</taxon>
        <taxon>Eumalacostraca</taxon>
        <taxon>Eucarida</taxon>
        <taxon>Decapoda</taxon>
        <taxon>Pleocyemata</taxon>
        <taxon>Brachyura</taxon>
        <taxon>Eubrachyura</taxon>
        <taxon>Portunoidea</taxon>
        <taxon>Portunidae</taxon>
        <taxon>Portuninae</taxon>
        <taxon>Portunus</taxon>
    </lineage>
</organism>
<evidence type="ECO:0000313" key="1">
    <source>
        <dbReference type="EMBL" id="MPC33746.1"/>
    </source>
</evidence>
<comment type="caution">
    <text evidence="1">The sequence shown here is derived from an EMBL/GenBank/DDBJ whole genome shotgun (WGS) entry which is preliminary data.</text>
</comment>
<gene>
    <name evidence="1" type="ORF">E2C01_027107</name>
</gene>